<dbReference type="Proteomes" id="UP000287394">
    <property type="component" value="Chromosome"/>
</dbReference>
<dbReference type="OrthoDB" id="129419at2"/>
<gene>
    <name evidence="2" type="ORF">CCAX7_33470</name>
</gene>
<dbReference type="KEGG" id="ccot:CCAX7_33470"/>
<protein>
    <recommendedName>
        <fullName evidence="1">Putative zinc-finger domain-containing protein</fullName>
    </recommendedName>
</protein>
<reference evidence="2 3" key="1">
    <citation type="journal article" date="2019" name="Int. J. Syst. Evol. Microbiol.">
        <title>Capsulimonas corticalis gen. nov., sp. nov., an aerobic capsulated bacterium, of a novel bacterial order, Capsulimonadales ord. nov., of the class Armatimonadia of the phylum Armatimonadetes.</title>
        <authorList>
            <person name="Li J."/>
            <person name="Kudo C."/>
            <person name="Tonouchi A."/>
        </authorList>
    </citation>
    <scope>NUCLEOTIDE SEQUENCE [LARGE SCALE GENOMIC DNA]</scope>
    <source>
        <strain evidence="2 3">AX-7</strain>
    </source>
</reference>
<name>A0A402CYL1_9BACT</name>
<evidence type="ECO:0000313" key="3">
    <source>
        <dbReference type="Proteomes" id="UP000287394"/>
    </source>
</evidence>
<dbReference type="RefSeq" id="WP_119322412.1">
    <property type="nucleotide sequence ID" value="NZ_AP025739.1"/>
</dbReference>
<dbReference type="InterPro" id="IPR041916">
    <property type="entry name" value="Anti_sigma_zinc_sf"/>
</dbReference>
<dbReference type="AlphaFoldDB" id="A0A402CYL1"/>
<keyword evidence="3" id="KW-1185">Reference proteome</keyword>
<feature type="domain" description="Putative zinc-finger" evidence="1">
    <location>
        <begin position="17"/>
        <end position="39"/>
    </location>
</feature>
<accession>A0A402CYL1</accession>
<dbReference type="EMBL" id="AP025739">
    <property type="protein sequence ID" value="BDI31296.1"/>
    <property type="molecule type" value="Genomic_DNA"/>
</dbReference>
<organism evidence="2 3">
    <name type="scientific">Capsulimonas corticalis</name>
    <dbReference type="NCBI Taxonomy" id="2219043"/>
    <lineage>
        <taxon>Bacteria</taxon>
        <taxon>Bacillati</taxon>
        <taxon>Armatimonadota</taxon>
        <taxon>Armatimonadia</taxon>
        <taxon>Capsulimonadales</taxon>
        <taxon>Capsulimonadaceae</taxon>
        <taxon>Capsulimonas</taxon>
    </lineage>
</organism>
<proteinExistence type="predicted"/>
<evidence type="ECO:0000259" key="1">
    <source>
        <dbReference type="Pfam" id="PF13490"/>
    </source>
</evidence>
<dbReference type="InterPro" id="IPR027383">
    <property type="entry name" value="Znf_put"/>
</dbReference>
<dbReference type="Gene3D" id="1.10.10.1320">
    <property type="entry name" value="Anti-sigma factor, zinc-finger domain"/>
    <property type="match status" value="1"/>
</dbReference>
<dbReference type="Pfam" id="PF13490">
    <property type="entry name" value="zf-HC2"/>
    <property type="match status" value="1"/>
</dbReference>
<evidence type="ECO:0000313" key="2">
    <source>
        <dbReference type="EMBL" id="BDI31296.1"/>
    </source>
</evidence>
<sequence>MSNQCENLRPMILEHSDGRLSPKLRERVESHLSDCAACQAFARDMRLIARGVASLPSKQTTPDFDARLAARLAEAQRAAAAKPAWRRAMESIFATPSQALKPGLALCGAAAALGGAAFFAPHPAKPISATHTVIDENAMLAQCIEQHRSESSAQPLDDWSAQPLTQQLDKAPSASPGAVSLAEESNL</sequence>